<dbReference type="EMBL" id="JAPQKO010000005">
    <property type="protein sequence ID" value="KAJ5162234.1"/>
    <property type="molecule type" value="Genomic_DNA"/>
</dbReference>
<name>A0A9W9I1L9_9EURO</name>
<feature type="signal peptide" evidence="1">
    <location>
        <begin position="1"/>
        <end position="15"/>
    </location>
</feature>
<evidence type="ECO:0000256" key="1">
    <source>
        <dbReference type="SAM" id="SignalP"/>
    </source>
</evidence>
<evidence type="ECO:0000313" key="2">
    <source>
        <dbReference type="EMBL" id="KAJ5162234.1"/>
    </source>
</evidence>
<sequence length="127" mass="13951">MRIESLFLFAGLALAATEQWTLTGFTEQGCNGRSPWAEGQAGATGNAGTSEACHQFTDPSKKGADAVLNLKSFQIDFPNPDNSLVLNIYPDQLCMKDPVWSSLESTNQDISECYTNKMHSYQVVPRK</sequence>
<keyword evidence="1" id="KW-0732">Signal</keyword>
<dbReference type="Proteomes" id="UP001146351">
    <property type="component" value="Unassembled WGS sequence"/>
</dbReference>
<keyword evidence="3" id="KW-1185">Reference proteome</keyword>
<gene>
    <name evidence="2" type="ORF">N7492_007626</name>
</gene>
<protein>
    <submittedName>
        <fullName evidence="2">Uncharacterized protein</fullName>
    </submittedName>
</protein>
<organism evidence="2 3">
    <name type="scientific">Penicillium capsulatum</name>
    <dbReference type="NCBI Taxonomy" id="69766"/>
    <lineage>
        <taxon>Eukaryota</taxon>
        <taxon>Fungi</taxon>
        <taxon>Dikarya</taxon>
        <taxon>Ascomycota</taxon>
        <taxon>Pezizomycotina</taxon>
        <taxon>Eurotiomycetes</taxon>
        <taxon>Eurotiomycetidae</taxon>
        <taxon>Eurotiales</taxon>
        <taxon>Aspergillaceae</taxon>
        <taxon>Penicillium</taxon>
    </lineage>
</organism>
<dbReference type="AlphaFoldDB" id="A0A9W9I1L9"/>
<reference evidence="2" key="1">
    <citation type="submission" date="2022-11" db="EMBL/GenBank/DDBJ databases">
        <authorList>
            <person name="Petersen C."/>
        </authorList>
    </citation>
    <scope>NUCLEOTIDE SEQUENCE</scope>
    <source>
        <strain evidence="2">IBT 21917</strain>
    </source>
</reference>
<reference evidence="2" key="2">
    <citation type="journal article" date="2023" name="IMA Fungus">
        <title>Comparative genomic study of the Penicillium genus elucidates a diverse pangenome and 15 lateral gene transfer events.</title>
        <authorList>
            <person name="Petersen C."/>
            <person name="Sorensen T."/>
            <person name="Nielsen M.R."/>
            <person name="Sondergaard T.E."/>
            <person name="Sorensen J.L."/>
            <person name="Fitzpatrick D.A."/>
            <person name="Frisvad J.C."/>
            <person name="Nielsen K.L."/>
        </authorList>
    </citation>
    <scope>NUCLEOTIDE SEQUENCE</scope>
    <source>
        <strain evidence="2">IBT 21917</strain>
    </source>
</reference>
<feature type="chain" id="PRO_5040960698" evidence="1">
    <location>
        <begin position="16"/>
        <end position="127"/>
    </location>
</feature>
<proteinExistence type="predicted"/>
<comment type="caution">
    <text evidence="2">The sequence shown here is derived from an EMBL/GenBank/DDBJ whole genome shotgun (WGS) entry which is preliminary data.</text>
</comment>
<evidence type="ECO:0000313" key="3">
    <source>
        <dbReference type="Proteomes" id="UP001146351"/>
    </source>
</evidence>
<accession>A0A9W9I1L9</accession>